<keyword evidence="9 13" id="KW-1133">Transmembrane helix</keyword>
<dbReference type="InterPro" id="IPR004358">
    <property type="entry name" value="Sig_transdc_His_kin-like_C"/>
</dbReference>
<keyword evidence="5" id="KW-0597">Phosphoprotein</keyword>
<dbReference type="SMART" id="SM00387">
    <property type="entry name" value="HATPase_c"/>
    <property type="match status" value="1"/>
</dbReference>
<dbReference type="InterPro" id="IPR003594">
    <property type="entry name" value="HATPase_dom"/>
</dbReference>
<evidence type="ECO:0000259" key="14">
    <source>
        <dbReference type="PROSITE" id="PS50109"/>
    </source>
</evidence>
<dbReference type="SUPFAM" id="SSF103190">
    <property type="entry name" value="Sensory domain-like"/>
    <property type="match status" value="1"/>
</dbReference>
<dbReference type="PROSITE" id="PS50885">
    <property type="entry name" value="HAMP"/>
    <property type="match status" value="1"/>
</dbReference>
<dbReference type="InterPro" id="IPR036097">
    <property type="entry name" value="HisK_dim/P_sf"/>
</dbReference>
<dbReference type="InterPro" id="IPR003660">
    <property type="entry name" value="HAMP_dom"/>
</dbReference>
<feature type="domain" description="Histidine kinase" evidence="14">
    <location>
        <begin position="616"/>
        <end position="874"/>
    </location>
</feature>
<keyword evidence="8" id="KW-0418">Kinase</keyword>
<dbReference type="PRINTS" id="PR00344">
    <property type="entry name" value="BCTRLSENSOR"/>
</dbReference>
<dbReference type="Gene3D" id="3.30.450.40">
    <property type="match status" value="1"/>
</dbReference>
<feature type="transmembrane region" description="Helical" evidence="13">
    <location>
        <begin position="13"/>
        <end position="31"/>
    </location>
</feature>
<dbReference type="Gene3D" id="1.10.287.130">
    <property type="match status" value="1"/>
</dbReference>
<evidence type="ECO:0000256" key="12">
    <source>
        <dbReference type="SAM" id="Coils"/>
    </source>
</evidence>
<evidence type="ECO:0000313" key="17">
    <source>
        <dbReference type="Proteomes" id="UP001442494"/>
    </source>
</evidence>
<proteinExistence type="predicted"/>
<dbReference type="Proteomes" id="UP001442494">
    <property type="component" value="Unassembled WGS sequence"/>
</dbReference>
<dbReference type="Pfam" id="PF02743">
    <property type="entry name" value="dCache_1"/>
    <property type="match status" value="1"/>
</dbReference>
<dbReference type="PROSITE" id="PS50109">
    <property type="entry name" value="HIS_KIN"/>
    <property type="match status" value="1"/>
</dbReference>
<keyword evidence="7 13" id="KW-0812">Transmembrane</keyword>
<dbReference type="RefSeq" id="WP_190422512.1">
    <property type="nucleotide sequence ID" value="NZ_JAMPKK010000006.1"/>
</dbReference>
<feature type="domain" description="HAMP" evidence="15">
    <location>
        <begin position="346"/>
        <end position="398"/>
    </location>
</feature>
<dbReference type="Gene3D" id="3.30.450.20">
    <property type="entry name" value="PAS domain"/>
    <property type="match status" value="1"/>
</dbReference>
<dbReference type="InterPro" id="IPR029151">
    <property type="entry name" value="Sensor-like_sf"/>
</dbReference>
<dbReference type="CDD" id="cd18773">
    <property type="entry name" value="PDC1_HK_sensor"/>
    <property type="match status" value="1"/>
</dbReference>
<evidence type="ECO:0000256" key="13">
    <source>
        <dbReference type="SAM" id="Phobius"/>
    </source>
</evidence>
<dbReference type="SUPFAM" id="SSF47384">
    <property type="entry name" value="Homodimeric domain of signal transducing histidine kinase"/>
    <property type="match status" value="1"/>
</dbReference>
<organism evidence="16 17">
    <name type="scientific">Funiculus sociatus GB2-A5</name>
    <dbReference type="NCBI Taxonomy" id="2933946"/>
    <lineage>
        <taxon>Bacteria</taxon>
        <taxon>Bacillati</taxon>
        <taxon>Cyanobacteriota</taxon>
        <taxon>Cyanophyceae</taxon>
        <taxon>Coleofasciculales</taxon>
        <taxon>Coleofasciculaceae</taxon>
        <taxon>Funiculus</taxon>
    </lineage>
</organism>
<dbReference type="SMART" id="SM00388">
    <property type="entry name" value="HisKA"/>
    <property type="match status" value="1"/>
</dbReference>
<dbReference type="SUPFAM" id="SSF55781">
    <property type="entry name" value="GAF domain-like"/>
    <property type="match status" value="1"/>
</dbReference>
<keyword evidence="4" id="KW-1003">Cell membrane</keyword>
<keyword evidence="17" id="KW-1185">Reference proteome</keyword>
<evidence type="ECO:0000256" key="4">
    <source>
        <dbReference type="ARBA" id="ARBA00022475"/>
    </source>
</evidence>
<evidence type="ECO:0000256" key="6">
    <source>
        <dbReference type="ARBA" id="ARBA00022679"/>
    </source>
</evidence>
<evidence type="ECO:0000256" key="1">
    <source>
        <dbReference type="ARBA" id="ARBA00000085"/>
    </source>
</evidence>
<evidence type="ECO:0000256" key="2">
    <source>
        <dbReference type="ARBA" id="ARBA00004651"/>
    </source>
</evidence>
<dbReference type="InterPro" id="IPR029016">
    <property type="entry name" value="GAF-like_dom_sf"/>
</dbReference>
<dbReference type="InterPro" id="IPR005467">
    <property type="entry name" value="His_kinase_dom"/>
</dbReference>
<gene>
    <name evidence="16" type="ORF">NDI37_04290</name>
</gene>
<dbReference type="InterPro" id="IPR003018">
    <property type="entry name" value="GAF"/>
</dbReference>
<dbReference type="Pfam" id="PF02518">
    <property type="entry name" value="HATPase_c"/>
    <property type="match status" value="1"/>
</dbReference>
<sequence length="874" mass="96638">MKQFQLSTLGSKLIFSFLGVALLPLLLLAFLNQRATQKVLTDNANQTLLTSASQTALSIDAFINSNLDAVRVEAQLPVLAKYLSLPANQRQSIASEVEGALRSLSRKDTLNISSYALLDRQGRDVIDTYTPDIGMDKSDQDYFQKPLKTGLPYVSPIQFSSTTNEIGLYFSSPVRNASGNIIGVLRIRYNAAAVQRLVSQNTDLVRGSASFAILLDENHIRLAHGNAPELNFKSVTPLPPAKVKALQAEGRLPQGKEANFSTNFPDFEQGLDNAATSPYFTTALSSTNNEPNAAAVTKLKTQPWFVVFVQPQSVFLAPIEAQARDTLLLALIISGAVVITAVTTGQLLAKPLIYLTESVSEFTAGNLAARAYIKSKDEIGLLAFSFNKMASQVGKLLQGLEERTRELEASQHVTVAVSELSKAILDSELLLREAIALMQNRFGLHYVQIYLLDQTNSQLVRWADSGSYDILRQDQSACISLECARSVVAHAARTHQPVWVDAISNVLTQAELQPGQAGSEVAIPLISRGTLLGVLNIQDYQSDRFSQTDLDTFNTLAGQIATAWENARLFEKIQKAEAKYRDKAKELEQTLHELKQTQTQLIQTEKMSSLGQLVAGVAHEINNPVNFIYGNVTPANEYLQDLLQLLDLYQQYYPDPAPEIKTHIEDIELNYLTEDFQKILSSMRVGAERIRQIVLSLRNFSRLDEADMKEVNIHEGIDSTLVILQNQLKNKPGHPEIQVIKEYGELPLVECYAGQINQVFMNLLTNAIDSLDEYNHKRSLEEIKDDPGTIRICTRVVEGNQVEIRIIDNGLGITPEVKQRLFDPFFTTKTVGKGTGLGLAISYQIIVEKHKGNLECISAPGKGAELAMKIPIRV</sequence>
<feature type="coiled-coil region" evidence="12">
    <location>
        <begin position="566"/>
        <end position="607"/>
    </location>
</feature>
<dbReference type="PANTHER" id="PTHR43065">
    <property type="entry name" value="SENSOR HISTIDINE KINASE"/>
    <property type="match status" value="1"/>
</dbReference>
<dbReference type="CDD" id="cd06225">
    <property type="entry name" value="HAMP"/>
    <property type="match status" value="1"/>
</dbReference>
<reference evidence="16 17" key="1">
    <citation type="submission" date="2022-04" db="EMBL/GenBank/DDBJ databases">
        <title>Positive selection, recombination, and allopatry shape intraspecific diversity of widespread and dominant cyanobacteria.</title>
        <authorList>
            <person name="Wei J."/>
            <person name="Shu W."/>
            <person name="Hu C."/>
        </authorList>
    </citation>
    <scope>NUCLEOTIDE SEQUENCE [LARGE SCALE GENOMIC DNA]</scope>
    <source>
        <strain evidence="16 17">GB2-A5</strain>
    </source>
</reference>
<comment type="subcellular location">
    <subcellularLocation>
        <location evidence="2">Cell membrane</location>
        <topology evidence="2">Multi-pass membrane protein</topology>
    </subcellularLocation>
</comment>
<evidence type="ECO:0000256" key="11">
    <source>
        <dbReference type="ARBA" id="ARBA00023136"/>
    </source>
</evidence>
<keyword evidence="16" id="KW-0547">Nucleotide-binding</keyword>
<name>A0ABV0JJR9_9CYAN</name>
<keyword evidence="11 13" id="KW-0472">Membrane</keyword>
<dbReference type="CDD" id="cd00082">
    <property type="entry name" value="HisKA"/>
    <property type="match status" value="1"/>
</dbReference>
<keyword evidence="12" id="KW-0175">Coiled coil</keyword>
<evidence type="ECO:0000256" key="5">
    <source>
        <dbReference type="ARBA" id="ARBA00022553"/>
    </source>
</evidence>
<dbReference type="Pfam" id="PF13185">
    <property type="entry name" value="GAF_2"/>
    <property type="match status" value="1"/>
</dbReference>
<keyword evidence="6" id="KW-0808">Transferase</keyword>
<dbReference type="InterPro" id="IPR036890">
    <property type="entry name" value="HATPase_C_sf"/>
</dbReference>
<evidence type="ECO:0000259" key="15">
    <source>
        <dbReference type="PROSITE" id="PS50885"/>
    </source>
</evidence>
<evidence type="ECO:0000256" key="10">
    <source>
        <dbReference type="ARBA" id="ARBA00023012"/>
    </source>
</evidence>
<dbReference type="Pfam" id="PF00672">
    <property type="entry name" value="HAMP"/>
    <property type="match status" value="1"/>
</dbReference>
<dbReference type="SMART" id="SM00065">
    <property type="entry name" value="GAF"/>
    <property type="match status" value="1"/>
</dbReference>
<dbReference type="InterPro" id="IPR003661">
    <property type="entry name" value="HisK_dim/P_dom"/>
</dbReference>
<evidence type="ECO:0000256" key="9">
    <source>
        <dbReference type="ARBA" id="ARBA00022989"/>
    </source>
</evidence>
<evidence type="ECO:0000313" key="16">
    <source>
        <dbReference type="EMBL" id="MEP0863685.1"/>
    </source>
</evidence>
<comment type="caution">
    <text evidence="16">The sequence shown here is derived from an EMBL/GenBank/DDBJ whole genome shotgun (WGS) entry which is preliminary data.</text>
</comment>
<dbReference type="SUPFAM" id="SSF158472">
    <property type="entry name" value="HAMP domain-like"/>
    <property type="match status" value="1"/>
</dbReference>
<evidence type="ECO:0000256" key="3">
    <source>
        <dbReference type="ARBA" id="ARBA00012438"/>
    </source>
</evidence>
<evidence type="ECO:0000256" key="7">
    <source>
        <dbReference type="ARBA" id="ARBA00022692"/>
    </source>
</evidence>
<comment type="catalytic activity">
    <reaction evidence="1">
        <text>ATP + protein L-histidine = ADP + protein N-phospho-L-histidine.</text>
        <dbReference type="EC" id="2.7.13.3"/>
    </reaction>
</comment>
<dbReference type="GO" id="GO:0005524">
    <property type="term" value="F:ATP binding"/>
    <property type="evidence" value="ECO:0007669"/>
    <property type="project" value="UniProtKB-KW"/>
</dbReference>
<dbReference type="SMART" id="SM00304">
    <property type="entry name" value="HAMP"/>
    <property type="match status" value="1"/>
</dbReference>
<keyword evidence="10" id="KW-0902">Two-component regulatory system</keyword>
<evidence type="ECO:0000256" key="8">
    <source>
        <dbReference type="ARBA" id="ARBA00022777"/>
    </source>
</evidence>
<dbReference type="EMBL" id="JAMPKK010000006">
    <property type="protein sequence ID" value="MEP0863685.1"/>
    <property type="molecule type" value="Genomic_DNA"/>
</dbReference>
<protein>
    <recommendedName>
        <fullName evidence="3">histidine kinase</fullName>
        <ecNumber evidence="3">2.7.13.3</ecNumber>
    </recommendedName>
</protein>
<dbReference type="InterPro" id="IPR033479">
    <property type="entry name" value="dCache_1"/>
</dbReference>
<dbReference type="SUPFAM" id="SSF55874">
    <property type="entry name" value="ATPase domain of HSP90 chaperone/DNA topoisomerase II/histidine kinase"/>
    <property type="match status" value="1"/>
</dbReference>
<dbReference type="Gene3D" id="6.10.340.10">
    <property type="match status" value="1"/>
</dbReference>
<dbReference type="PANTHER" id="PTHR43065:SF50">
    <property type="entry name" value="HISTIDINE KINASE"/>
    <property type="match status" value="1"/>
</dbReference>
<feature type="transmembrane region" description="Helical" evidence="13">
    <location>
        <begin position="327"/>
        <end position="349"/>
    </location>
</feature>
<dbReference type="EC" id="2.7.13.3" evidence="3"/>
<dbReference type="Gene3D" id="3.30.565.10">
    <property type="entry name" value="Histidine kinase-like ATPase, C-terminal domain"/>
    <property type="match status" value="1"/>
</dbReference>
<keyword evidence="16" id="KW-0067">ATP-binding</keyword>
<accession>A0ABV0JJR9</accession>